<dbReference type="Proteomes" id="UP001634393">
    <property type="component" value="Unassembled WGS sequence"/>
</dbReference>
<keyword evidence="4" id="KW-0333">Golgi apparatus</keyword>
<proteinExistence type="predicted"/>
<feature type="region of interest" description="Disordered" evidence="8">
    <location>
        <begin position="27"/>
        <end position="58"/>
    </location>
</feature>
<evidence type="ECO:0000256" key="5">
    <source>
        <dbReference type="ARBA" id="ARBA00023054"/>
    </source>
</evidence>
<evidence type="ECO:0000313" key="10">
    <source>
        <dbReference type="Proteomes" id="UP001634393"/>
    </source>
</evidence>
<feature type="coiled-coil region" evidence="7">
    <location>
        <begin position="351"/>
        <end position="553"/>
    </location>
</feature>
<keyword evidence="2" id="KW-0812">Transmembrane</keyword>
<dbReference type="GO" id="GO:0000139">
    <property type="term" value="C:Golgi membrane"/>
    <property type="evidence" value="ECO:0007669"/>
    <property type="project" value="UniProtKB-SubCell"/>
</dbReference>
<dbReference type="InterPro" id="IPR019177">
    <property type="entry name" value="Golgin_subfamily_A_member_5"/>
</dbReference>
<feature type="compositionally biased region" description="Basic and acidic residues" evidence="8">
    <location>
        <begin position="241"/>
        <end position="251"/>
    </location>
</feature>
<evidence type="ECO:0000313" key="9">
    <source>
        <dbReference type="EMBL" id="KAL3818620.1"/>
    </source>
</evidence>
<feature type="compositionally biased region" description="Low complexity" evidence="8">
    <location>
        <begin position="309"/>
        <end position="321"/>
    </location>
</feature>
<feature type="compositionally biased region" description="Basic and acidic residues" evidence="8">
    <location>
        <begin position="43"/>
        <end position="58"/>
    </location>
</feature>
<organism evidence="9 10">
    <name type="scientific">Penstemon smallii</name>
    <dbReference type="NCBI Taxonomy" id="265156"/>
    <lineage>
        <taxon>Eukaryota</taxon>
        <taxon>Viridiplantae</taxon>
        <taxon>Streptophyta</taxon>
        <taxon>Embryophyta</taxon>
        <taxon>Tracheophyta</taxon>
        <taxon>Spermatophyta</taxon>
        <taxon>Magnoliopsida</taxon>
        <taxon>eudicotyledons</taxon>
        <taxon>Gunneridae</taxon>
        <taxon>Pentapetalae</taxon>
        <taxon>asterids</taxon>
        <taxon>lamiids</taxon>
        <taxon>Lamiales</taxon>
        <taxon>Plantaginaceae</taxon>
        <taxon>Cheloneae</taxon>
        <taxon>Penstemon</taxon>
    </lineage>
</organism>
<keyword evidence="3" id="KW-1133">Transmembrane helix</keyword>
<evidence type="ECO:0000256" key="7">
    <source>
        <dbReference type="SAM" id="Coils"/>
    </source>
</evidence>
<gene>
    <name evidence="9" type="ORF">ACJIZ3_004525</name>
</gene>
<name>A0ABD3S2H6_9LAMI</name>
<reference evidence="9 10" key="1">
    <citation type="submission" date="2024-12" db="EMBL/GenBank/DDBJ databases">
        <title>The unique morphological basis and parallel evolutionary history of personate flowers in Penstemon.</title>
        <authorList>
            <person name="Depatie T.H."/>
            <person name="Wessinger C.A."/>
        </authorList>
    </citation>
    <scope>NUCLEOTIDE SEQUENCE [LARGE SCALE GENOMIC DNA]</scope>
    <source>
        <strain evidence="9">WTNN_2</strain>
        <tissue evidence="9">Leaf</tissue>
    </source>
</reference>
<feature type="compositionally biased region" description="Basic and acidic residues" evidence="8">
    <location>
        <begin position="261"/>
        <end position="279"/>
    </location>
</feature>
<accession>A0ABD3S2H6</accession>
<evidence type="ECO:0000256" key="2">
    <source>
        <dbReference type="ARBA" id="ARBA00022692"/>
    </source>
</evidence>
<feature type="region of interest" description="Disordered" evidence="8">
    <location>
        <begin position="574"/>
        <end position="593"/>
    </location>
</feature>
<dbReference type="AlphaFoldDB" id="A0ABD3S2H6"/>
<keyword evidence="6" id="KW-0472">Membrane</keyword>
<sequence>MAHWISSKLKAAETLLQQIDGQAAESLGKSYKPQTDDQLVAEDSPRTPEAKPLIKDQLKKKVPENFVSQSVNDGDKRNLNVISRSNSDINRDDNARAAVNLNTKSNVSGGLTDSDWTKLLSVPEKKVGSVNRISNGVSGIRGLKKDAKKAGSSGSGLNIPAVSGRSERSRNNVLSKSIKKTNVALENNANTDSEERASNSGGVTPRISDVQSPSSGGDSDQRDSNTVTNVGRNEEVNGVTDDVKLHTRDDSDNSSGTISASHERKLDSKVELNDEERLKSGKGGRNGSTVRSKIFSSMKKVPSLPSVGESNSETDTTSSSDSESEREREERRKRRQQILAEKAGAKAVEAIKERENLVARLEGEKQSLEKILEEQAKQQVQEASELQTTMMETMDAVDLEKQKHNNTRMEALARLAKLERANADLARSLANIQKNLEIEIDRVAELREQIHIKEATQEELRSKISSTHQKGDKLLAPKGAEFELEMLEAEYSFITDKVRRMHEKAKTLETSIETTRREIEDPTEVEIELKRRLSQLTDHLIQKQAQVETLSSEKATLHFRIEAVSRLLDENKSTTNSADFTGSSSKDDSESSMWQLSNSKLRPLLKERMQSGQQHLGSLVRQLDSLYCAGAVFLRRNSTARVWALVYLVSLHLWVIYILMSHSPVSEDSSGAVVSLENINNTGAV</sequence>
<evidence type="ECO:0000256" key="4">
    <source>
        <dbReference type="ARBA" id="ARBA00023034"/>
    </source>
</evidence>
<evidence type="ECO:0000256" key="3">
    <source>
        <dbReference type="ARBA" id="ARBA00022989"/>
    </source>
</evidence>
<dbReference type="EMBL" id="JBJXBP010000007">
    <property type="protein sequence ID" value="KAL3818620.1"/>
    <property type="molecule type" value="Genomic_DNA"/>
</dbReference>
<dbReference type="PANTHER" id="PTHR13815">
    <property type="entry name" value="GOLGIN-84"/>
    <property type="match status" value="1"/>
</dbReference>
<evidence type="ECO:0000256" key="6">
    <source>
        <dbReference type="ARBA" id="ARBA00023136"/>
    </source>
</evidence>
<dbReference type="PANTHER" id="PTHR13815:SF5">
    <property type="entry name" value="GOLGIN CANDIDATE 2"/>
    <property type="match status" value="1"/>
</dbReference>
<evidence type="ECO:0000256" key="8">
    <source>
        <dbReference type="SAM" id="MobiDB-lite"/>
    </source>
</evidence>
<dbReference type="Pfam" id="PF09787">
    <property type="entry name" value="Golgin_A5"/>
    <property type="match status" value="1"/>
</dbReference>
<feature type="region of interest" description="Disordered" evidence="8">
    <location>
        <begin position="143"/>
        <end position="335"/>
    </location>
</feature>
<evidence type="ECO:0000256" key="1">
    <source>
        <dbReference type="ARBA" id="ARBA00004394"/>
    </source>
</evidence>
<feature type="compositionally biased region" description="Polar residues" evidence="8">
    <location>
        <begin position="209"/>
        <end position="231"/>
    </location>
</feature>
<comment type="caution">
    <text evidence="9">The sequence shown here is derived from an EMBL/GenBank/DDBJ whole genome shotgun (WGS) entry which is preliminary data.</text>
</comment>
<comment type="subcellular location">
    <subcellularLocation>
        <location evidence="1">Golgi apparatus membrane</location>
    </subcellularLocation>
</comment>
<keyword evidence="5 7" id="KW-0175">Coiled coil</keyword>
<protein>
    <recommendedName>
        <fullName evidence="11">Golgin candidate 2</fullName>
    </recommendedName>
</protein>
<evidence type="ECO:0008006" key="11">
    <source>
        <dbReference type="Google" id="ProtNLM"/>
    </source>
</evidence>
<keyword evidence="10" id="KW-1185">Reference proteome</keyword>